<dbReference type="Proteomes" id="UP001320119">
    <property type="component" value="Chromosome"/>
</dbReference>
<accession>A0AAN2BKB6</accession>
<dbReference type="PANTHER" id="PTHR30441:SF8">
    <property type="entry name" value="DUF748 DOMAIN-CONTAINING PROTEIN"/>
    <property type="match status" value="1"/>
</dbReference>
<protein>
    <recommendedName>
        <fullName evidence="4">DUF748 domain-containing protein</fullName>
    </recommendedName>
</protein>
<dbReference type="AlphaFoldDB" id="A0AAN2BKB6"/>
<keyword evidence="1" id="KW-0472">Membrane</keyword>
<proteinExistence type="predicted"/>
<keyword evidence="1" id="KW-1133">Transmembrane helix</keyword>
<dbReference type="GO" id="GO:0090313">
    <property type="term" value="P:regulation of protein targeting to membrane"/>
    <property type="evidence" value="ECO:0007669"/>
    <property type="project" value="TreeGrafter"/>
</dbReference>
<dbReference type="GO" id="GO:0005886">
    <property type="term" value="C:plasma membrane"/>
    <property type="evidence" value="ECO:0007669"/>
    <property type="project" value="TreeGrafter"/>
</dbReference>
<dbReference type="InterPro" id="IPR008023">
    <property type="entry name" value="DUF748"/>
</dbReference>
<name>A0AAN2BKB6_9GAMM</name>
<keyword evidence="3" id="KW-1185">Reference proteome</keyword>
<gene>
    <name evidence="2" type="ORF">MARGE09_P2050</name>
</gene>
<keyword evidence="1" id="KW-0812">Transmembrane</keyword>
<dbReference type="InterPro" id="IPR052894">
    <property type="entry name" value="AsmA-related"/>
</dbReference>
<dbReference type="InterPro" id="IPR036737">
    <property type="entry name" value="OmpA-like_sf"/>
</dbReference>
<evidence type="ECO:0000313" key="2">
    <source>
        <dbReference type="EMBL" id="BCD97849.1"/>
    </source>
</evidence>
<feature type="transmembrane region" description="Helical" evidence="1">
    <location>
        <begin position="20"/>
        <end position="38"/>
    </location>
</feature>
<evidence type="ECO:0008006" key="4">
    <source>
        <dbReference type="Google" id="ProtNLM"/>
    </source>
</evidence>
<evidence type="ECO:0000313" key="3">
    <source>
        <dbReference type="Proteomes" id="UP001320119"/>
    </source>
</evidence>
<reference evidence="2 3" key="1">
    <citation type="journal article" date="2022" name="IScience">
        <title>An ultrasensitive nanofiber-based assay for enzymatic hydrolysis and deep-sea microbial degradation of cellulose.</title>
        <authorList>
            <person name="Tsudome M."/>
            <person name="Tachioka M."/>
            <person name="Miyazaki M."/>
            <person name="Uchimura K."/>
            <person name="Tsuda M."/>
            <person name="Takaki Y."/>
            <person name="Deguchi S."/>
        </authorList>
    </citation>
    <scope>NUCLEOTIDE SEQUENCE [LARGE SCALE GENOMIC DNA]</scope>
    <source>
        <strain evidence="2 3">GE09</strain>
    </source>
</reference>
<dbReference type="RefSeq" id="WP_236981799.1">
    <property type="nucleotide sequence ID" value="NZ_AP023086.1"/>
</dbReference>
<evidence type="ECO:0000256" key="1">
    <source>
        <dbReference type="SAM" id="Phobius"/>
    </source>
</evidence>
<organism evidence="2 3">
    <name type="scientific">Marinagarivorans cellulosilyticus</name>
    <dbReference type="NCBI Taxonomy" id="2721545"/>
    <lineage>
        <taxon>Bacteria</taxon>
        <taxon>Pseudomonadati</taxon>
        <taxon>Pseudomonadota</taxon>
        <taxon>Gammaproteobacteria</taxon>
        <taxon>Cellvibrionales</taxon>
        <taxon>Cellvibrionaceae</taxon>
        <taxon>Marinagarivorans</taxon>
    </lineage>
</organism>
<dbReference type="PANTHER" id="PTHR30441">
    <property type="entry name" value="DUF748 DOMAIN-CONTAINING PROTEIN"/>
    <property type="match status" value="1"/>
</dbReference>
<dbReference type="Pfam" id="PF05359">
    <property type="entry name" value="DUF748"/>
    <property type="match status" value="2"/>
</dbReference>
<dbReference type="KEGG" id="marq:MARGE09_P2050"/>
<sequence length="1023" mass="111620">MSISKGAVMLVLLKTHKKRIAWCLGTVLVYGVLLGVVVPKVALIQAKKLAEQRLGLTLEVERLRLNPFIFTVDIRQLALHQPQGEKVFGFDRFLIDFEASSLFRWAWTLKHLELTGLTTHLERYSKAENTLSRLQDKWLSSVSPGEPVLSNTEERNSDAGSPELPRFLVRNIRLEVESATLVDNVPLTPFSNIIGPINIGIDELTSLPDRVGVHRILIKGDRGIAVSWQGDIDLTPMSSRGEITVKGPYPVIASDYLQDSLPIVIDSGDFSMSLSYQLQAFTEPSKPLSVSMDNIDVSLDNLSVKNKASLEPLYYLERFALANASVQWPEQTVLLPHIAMRGGEIWLQRDAEGITNVEHLLASFNAGPKSSSPNSAITSSGSVAPTQNAPALGSAKVAESMPWSVQNTLFELDGWALHWLDKTIATSPEYEISNISLALRDYVFKDHAPLSFDYGLSLLGGHISGQGSVVPMPFGSLKSSVNIEQLLLTHLQPYIASVAKVSMSDGAFNGNALIESQSEGFSIESTFAITDLKILNDFDGAAGPSQDILSWKKLTFDNVQAATQDKAVSIHRIVLDKPFADFAIEQDGTTTIDKILIAQAPPPEEPQAVKKPKDEALNTADPETNFHFSIGSVQIVDGGGYFADASLPLPFATKIHHLNGGIESLDSQSQAASDLTMEGQLDEYGLLSVKGRLSPFAFDQASDIALSFKNVNVPNFTPYSVKFAGRKITDGRLDLNLKYTLDKGQMIGDNNVVLRSFDLGESIEQPGAMDLPLDLAIALLKDGDGKITMNIPVKGDVNSPEFSVGDVVGQALVKILKSAITSPFRLLAGIVGGDADNFGQVVFSPGRADITPPEREKLDGLAKAMKARPELALNIAGVFDEQWDLATLQQQQFNGQVKAYFGEQFDSLSLSSKDYLKYLESRYETLLLTPALSQLEQQFISPEDKKTLDKLAYAKAVKQRLVEKEVIPNEALRALANQRADNVKTLLSASAIDVKRLIVVEPLALDVNSSNDLKMQLAVTVAD</sequence>
<dbReference type="Gene3D" id="3.30.1330.60">
    <property type="entry name" value="OmpA-like domain"/>
    <property type="match status" value="1"/>
</dbReference>
<dbReference type="EMBL" id="AP023086">
    <property type="protein sequence ID" value="BCD97849.1"/>
    <property type="molecule type" value="Genomic_DNA"/>
</dbReference>